<accession>A0A4U8Q2B5</accession>
<keyword evidence="3" id="KW-1185">Reference proteome</keyword>
<dbReference type="AlphaFoldDB" id="A0A4U8Q2B5"/>
<feature type="transmembrane region" description="Helical" evidence="1">
    <location>
        <begin position="100"/>
        <end position="121"/>
    </location>
</feature>
<dbReference type="Pfam" id="PF12730">
    <property type="entry name" value="ABC2_membrane_4"/>
    <property type="match status" value="1"/>
</dbReference>
<dbReference type="InterPro" id="IPR022294">
    <property type="entry name" value="ABC-transptr_permeasesu"/>
</dbReference>
<feature type="transmembrane region" description="Helical" evidence="1">
    <location>
        <begin position="165"/>
        <end position="185"/>
    </location>
</feature>
<evidence type="ECO:0000256" key="1">
    <source>
        <dbReference type="SAM" id="Phobius"/>
    </source>
</evidence>
<feature type="transmembrane region" description="Helical" evidence="1">
    <location>
        <begin position="223"/>
        <end position="240"/>
    </location>
</feature>
<comment type="caution">
    <text evidence="2">The sequence shown here is derived from an EMBL/GenBank/DDBJ whole genome shotgun (WGS) entry which is preliminary data.</text>
</comment>
<dbReference type="RefSeq" id="WP_047833071.1">
    <property type="nucleotide sequence ID" value="NZ_CABMJZ010000069.1"/>
</dbReference>
<dbReference type="CDD" id="cd21808">
    <property type="entry name" value="ABC-2_lan_permease_MutG"/>
    <property type="match status" value="1"/>
</dbReference>
<feature type="transmembrane region" description="Helical" evidence="1">
    <location>
        <begin position="21"/>
        <end position="41"/>
    </location>
</feature>
<keyword evidence="1" id="KW-0812">Transmembrane</keyword>
<organism evidence="2 3">
    <name type="scientific">Robinsoniella peoriensis</name>
    <dbReference type="NCBI Taxonomy" id="180332"/>
    <lineage>
        <taxon>Bacteria</taxon>
        <taxon>Bacillati</taxon>
        <taxon>Bacillota</taxon>
        <taxon>Clostridia</taxon>
        <taxon>Lachnospirales</taxon>
        <taxon>Lachnospiraceae</taxon>
        <taxon>Robinsoniella</taxon>
    </lineage>
</organism>
<keyword evidence="1" id="KW-0472">Membrane</keyword>
<evidence type="ECO:0000313" key="3">
    <source>
        <dbReference type="Proteomes" id="UP000306509"/>
    </source>
</evidence>
<dbReference type="Proteomes" id="UP000306509">
    <property type="component" value="Unassembled WGS sequence"/>
</dbReference>
<evidence type="ECO:0000313" key="2">
    <source>
        <dbReference type="EMBL" id="TLC98458.1"/>
    </source>
</evidence>
<sequence>MRSLWYLLKADFMKMRHTAFFPVHILVPLLGNVLFLVYFVISPWEPAGKVQAYLEVVAIAFPLIGAVVTAMAAEQEAMAGGFKEMLSQQYPRWKVWISKFIMLFLSGMAVAVFTIGTFWLGFRSLPGTGQVDFSLFAWAAVIIICCQVIMYTIHLMVGIRFGRGALMGLAVVECLVTALMLTGLGDGIWGFLPCSWGARLCDYFLLYYPQGQMEMFLDAGKPAGMFIATMVVFLISLVFISRFEGRKSTS</sequence>
<dbReference type="EMBL" id="QGQD01000093">
    <property type="protein sequence ID" value="TLC98458.1"/>
    <property type="molecule type" value="Genomic_DNA"/>
</dbReference>
<feature type="transmembrane region" description="Helical" evidence="1">
    <location>
        <begin position="53"/>
        <end position="73"/>
    </location>
</feature>
<keyword evidence="1" id="KW-1133">Transmembrane helix</keyword>
<protein>
    <submittedName>
        <fullName evidence="2">Lantibiotic protection ABC transporter permease subunit, MutG family</fullName>
    </submittedName>
</protein>
<dbReference type="NCBIfam" id="TIGR03733">
    <property type="entry name" value="lanti_perm_MutG"/>
    <property type="match status" value="1"/>
</dbReference>
<name>A0A4U8Q2B5_9FIRM</name>
<feature type="transmembrane region" description="Helical" evidence="1">
    <location>
        <begin position="133"/>
        <end position="153"/>
    </location>
</feature>
<dbReference type="OrthoDB" id="1701852at2"/>
<gene>
    <name evidence="2" type="ORF">DSM106044_04686</name>
</gene>
<reference evidence="2 3" key="1">
    <citation type="journal article" date="2019" name="Anaerobe">
        <title>Detection of Robinsoniella peoriensis in multiple bone samples of a trauma patient.</title>
        <authorList>
            <person name="Schrottner P."/>
            <person name="Hartwich K."/>
            <person name="Bunk B."/>
            <person name="Schober I."/>
            <person name="Helbig S."/>
            <person name="Rudolph W.W."/>
            <person name="Gunzer F."/>
        </authorList>
    </citation>
    <scope>NUCLEOTIDE SEQUENCE [LARGE SCALE GENOMIC DNA]</scope>
    <source>
        <strain evidence="2 3">DSM 106044</strain>
    </source>
</reference>
<proteinExistence type="predicted"/>
<dbReference type="STRING" id="180332.GCA_000797495_01961"/>